<organism evidence="2 3">
    <name type="scientific">Prymnesium parvum</name>
    <name type="common">Toxic golden alga</name>
    <dbReference type="NCBI Taxonomy" id="97485"/>
    <lineage>
        <taxon>Eukaryota</taxon>
        <taxon>Haptista</taxon>
        <taxon>Haptophyta</taxon>
        <taxon>Prymnesiophyceae</taxon>
        <taxon>Prymnesiales</taxon>
        <taxon>Prymnesiaceae</taxon>
        <taxon>Prymnesium</taxon>
    </lineage>
</organism>
<dbReference type="EMBL" id="JBGBPQ010000020">
    <property type="protein sequence ID" value="KAL1504539.1"/>
    <property type="molecule type" value="Genomic_DNA"/>
</dbReference>
<dbReference type="Proteomes" id="UP001515480">
    <property type="component" value="Unassembled WGS sequence"/>
</dbReference>
<dbReference type="InterPro" id="IPR012337">
    <property type="entry name" value="RNaseH-like_sf"/>
</dbReference>
<reference evidence="2 3" key="1">
    <citation type="journal article" date="2024" name="Science">
        <title>Giant polyketide synthase enzymes in the biosynthesis of giant marine polyether toxins.</title>
        <authorList>
            <person name="Fallon T.R."/>
            <person name="Shende V.V."/>
            <person name="Wierzbicki I.H."/>
            <person name="Pendleton A.L."/>
            <person name="Watervoot N.F."/>
            <person name="Auber R.P."/>
            <person name="Gonzalez D.J."/>
            <person name="Wisecaver J.H."/>
            <person name="Moore B.S."/>
        </authorList>
    </citation>
    <scope>NUCLEOTIDE SEQUENCE [LARGE SCALE GENOMIC DNA]</scope>
    <source>
        <strain evidence="2 3">12B1</strain>
    </source>
</reference>
<gene>
    <name evidence="2" type="ORF">AB1Y20_010941</name>
</gene>
<keyword evidence="3" id="KW-1185">Reference proteome</keyword>
<evidence type="ECO:0000313" key="3">
    <source>
        <dbReference type="Proteomes" id="UP001515480"/>
    </source>
</evidence>
<protein>
    <submittedName>
        <fullName evidence="2">Uncharacterized protein</fullName>
    </submittedName>
</protein>
<accession>A0AB34ISQ7</accession>
<comment type="caution">
    <text evidence="2">The sequence shown here is derived from an EMBL/GenBank/DDBJ whole genome shotgun (WGS) entry which is preliminary data.</text>
</comment>
<sequence length="523" mass="58153">MLPFVATQFHTGAEFESGAAHRARSCDEPMREVELERGELEDDDRVQEGGWTSGHENTRDIGGRQKRLRPTLPHKTIVIPGKGPVTVYKSDKASEDERWVYILEVQENGTRKYLCADCRKQFTGHETKVISHKLQLNDGMITICPKAPSVECRLALERVKKEKDAASARGGRAGRVSGVNTMAVGRTMGIQTSFAGGVNRVEEADAALVRWAVSHDIPWAAMDSRDHLWVEFIEKLKLAGSSWKVPAREVLSCCEQRGKEARAGGLFIALKAEESEKLKILTQAIKEGGTLVSDGAKLSSRKRGMLNSVLVTWKGVIFLQQTDGTGKTKDGEFLRDDYISAIEKAGPISIVSSQRSDGTLVTKKKSAIVKLVVTDRGGGCVRALSLMEEAMVILADTCKGHLADLLIEDWAKPFKVHLKKVHMLIIFIVSHSLPYSLFASYDEVLALLLPADTRFATEIICARSLQQDKNQVRKLFVDAKFDEWQHQQDRKLRTLAREIEEPWQLSLRAVGVLTRNLHCTDGV</sequence>
<proteinExistence type="predicted"/>
<feature type="region of interest" description="Disordered" evidence="1">
    <location>
        <begin position="35"/>
        <end position="66"/>
    </location>
</feature>
<dbReference type="SUPFAM" id="SSF53098">
    <property type="entry name" value="Ribonuclease H-like"/>
    <property type="match status" value="1"/>
</dbReference>
<dbReference type="AlphaFoldDB" id="A0AB34ISQ7"/>
<evidence type="ECO:0000313" key="2">
    <source>
        <dbReference type="EMBL" id="KAL1504539.1"/>
    </source>
</evidence>
<name>A0AB34ISQ7_PRYPA</name>
<evidence type="ECO:0000256" key="1">
    <source>
        <dbReference type="SAM" id="MobiDB-lite"/>
    </source>
</evidence>